<protein>
    <submittedName>
        <fullName evidence="2">Tetratricopeptide repeat protein</fullName>
    </submittedName>
</protein>
<reference evidence="2 3" key="1">
    <citation type="submission" date="2020-04" db="EMBL/GenBank/DDBJ databases">
        <title>Azohydromonas sp. isolated from soil.</title>
        <authorList>
            <person name="Dahal R.H."/>
        </authorList>
    </citation>
    <scope>NUCLEOTIDE SEQUENCE [LARGE SCALE GENOMIC DNA]</scope>
    <source>
        <strain evidence="2 3">G-1-1-14</strain>
    </source>
</reference>
<dbReference type="SMART" id="SM00028">
    <property type="entry name" value="TPR"/>
    <property type="match status" value="5"/>
</dbReference>
<comment type="caution">
    <text evidence="2">The sequence shown here is derived from an EMBL/GenBank/DDBJ whole genome shotgun (WGS) entry which is preliminary data.</text>
</comment>
<dbReference type="EMBL" id="JABBFW010000012">
    <property type="protein sequence ID" value="NML16781.1"/>
    <property type="molecule type" value="Genomic_DNA"/>
</dbReference>
<sequence>MQLLTEAKRLHRCAAGGWPVMIREQRLLCRWVMGLLLTSLAALPAWARSWQVTSIERSGVPVSKVKVDFVAPGDSKQVTALLLPRSTLPEGATLGVPEGVTLVLESSNGQRVRNQKAPARLVLLKTGPEGESYKVLAGRWLFKVFNRLDFFNVQADTVHAQTQGTEFLAELNPGAAEARYLVTQGSLLVRHPGLVQVVRDDGTLGDTEIQITTRLVAGDPEGRFALTPVDYLARFGSYAEAQTFFEARHDAAVRDGDSAGAFNMLMALGDVQLSLARAEDARVTFERAAASQEAAPPRGDEAYWRAVLQGRLGRAALLANRFDDAVRHFSASIQQHRALPSREGEHSVEEEGTNLARAYQASGLYGCATRMAQATLEQLRQHYRGANHPAFAELNAIMGDAAFEQGKFAAALTQHEQALEILQRLRSPLRRGDGLIYHEEIVAALNAVGEDESGLGRFAQAMERHQQARKITRTIFTEPHLLDADTFSSLGWMSFRNGQGTDAIAAYDRALAVLQQLPSDALRKGRVQRRRGQALLLASRPAVAGEAFDASLRHLLTLFPSAPHPELAAAWRGLAEARRAVGDTDGSDEAARTARELETAVARREQQCPA</sequence>
<dbReference type="Gene3D" id="1.25.40.10">
    <property type="entry name" value="Tetratricopeptide repeat domain"/>
    <property type="match status" value="2"/>
</dbReference>
<dbReference type="InterPro" id="IPR019734">
    <property type="entry name" value="TPR_rpt"/>
</dbReference>
<dbReference type="RefSeq" id="WP_169161677.1">
    <property type="nucleotide sequence ID" value="NZ_JABBFW010000012.1"/>
</dbReference>
<gene>
    <name evidence="2" type="ORF">HHL10_17505</name>
</gene>
<feature type="region of interest" description="Disordered" evidence="1">
    <location>
        <begin position="582"/>
        <end position="610"/>
    </location>
</feature>
<organism evidence="2 3">
    <name type="scientific">Azohydromonas caseinilytica</name>
    <dbReference type="NCBI Taxonomy" id="2728836"/>
    <lineage>
        <taxon>Bacteria</taxon>
        <taxon>Pseudomonadati</taxon>
        <taxon>Pseudomonadota</taxon>
        <taxon>Betaproteobacteria</taxon>
        <taxon>Burkholderiales</taxon>
        <taxon>Sphaerotilaceae</taxon>
        <taxon>Azohydromonas</taxon>
    </lineage>
</organism>
<proteinExistence type="predicted"/>
<evidence type="ECO:0000313" key="3">
    <source>
        <dbReference type="Proteomes" id="UP000574067"/>
    </source>
</evidence>
<keyword evidence="3" id="KW-1185">Reference proteome</keyword>
<feature type="compositionally biased region" description="Basic and acidic residues" evidence="1">
    <location>
        <begin position="589"/>
        <end position="610"/>
    </location>
</feature>
<dbReference type="AlphaFoldDB" id="A0A848FFW4"/>
<evidence type="ECO:0000256" key="1">
    <source>
        <dbReference type="SAM" id="MobiDB-lite"/>
    </source>
</evidence>
<dbReference type="Proteomes" id="UP000574067">
    <property type="component" value="Unassembled WGS sequence"/>
</dbReference>
<dbReference type="PANTHER" id="PTHR19959">
    <property type="entry name" value="KINESIN LIGHT CHAIN"/>
    <property type="match status" value="1"/>
</dbReference>
<dbReference type="PANTHER" id="PTHR19959:SF119">
    <property type="entry name" value="FUNGAL LIPASE-LIKE DOMAIN-CONTAINING PROTEIN"/>
    <property type="match status" value="1"/>
</dbReference>
<accession>A0A848FFW4</accession>
<dbReference type="InterPro" id="IPR011990">
    <property type="entry name" value="TPR-like_helical_dom_sf"/>
</dbReference>
<name>A0A848FFW4_9BURK</name>
<evidence type="ECO:0000313" key="2">
    <source>
        <dbReference type="EMBL" id="NML16781.1"/>
    </source>
</evidence>
<dbReference type="SUPFAM" id="SSF48452">
    <property type="entry name" value="TPR-like"/>
    <property type="match status" value="2"/>
</dbReference>